<evidence type="ECO:0000259" key="3">
    <source>
        <dbReference type="PROSITE" id="PS51471"/>
    </source>
</evidence>
<feature type="domain" description="Fe2OG dioxygenase" evidence="3">
    <location>
        <begin position="212"/>
        <end position="310"/>
    </location>
</feature>
<dbReference type="GO" id="GO:0070988">
    <property type="term" value="P:demethylation"/>
    <property type="evidence" value="ECO:0007669"/>
    <property type="project" value="InterPro"/>
</dbReference>
<dbReference type="Gene3D" id="2.60.120.590">
    <property type="entry name" value="Alpha-ketoglutarate-dependent dioxygenase AlkB-like"/>
    <property type="match status" value="1"/>
</dbReference>
<keyword evidence="2" id="KW-0408">Iron</keyword>
<comment type="cofactor">
    <cofactor evidence="1">
        <name>Fe(2+)</name>
        <dbReference type="ChEBI" id="CHEBI:29033"/>
    </cofactor>
</comment>
<dbReference type="InterPro" id="IPR005123">
    <property type="entry name" value="Oxoglu/Fe-dep_dioxygenase_dom"/>
</dbReference>
<comment type="similarity">
    <text evidence="2">Belongs to the iron/ascorbate-dependent oxidoreductase family.</text>
</comment>
<dbReference type="SUPFAM" id="SSF51197">
    <property type="entry name" value="Clavaminate synthase-like"/>
    <property type="match status" value="1"/>
</dbReference>
<name>A0AAE1A5Z3_9GAST</name>
<reference evidence="4" key="1">
    <citation type="journal article" date="2023" name="G3 (Bethesda)">
        <title>A reference genome for the long-term kleptoplast-retaining sea slug Elysia crispata morphotype clarki.</title>
        <authorList>
            <person name="Eastman K.E."/>
            <person name="Pendleton A.L."/>
            <person name="Shaikh M.A."/>
            <person name="Suttiyut T."/>
            <person name="Ogas R."/>
            <person name="Tomko P."/>
            <person name="Gavelis G."/>
            <person name="Widhalm J.R."/>
            <person name="Wisecaver J.H."/>
        </authorList>
    </citation>
    <scope>NUCLEOTIDE SEQUENCE</scope>
    <source>
        <strain evidence="4">ECLA1</strain>
    </source>
</reference>
<dbReference type="Proteomes" id="UP001283361">
    <property type="component" value="Unassembled WGS sequence"/>
</dbReference>
<keyword evidence="5" id="KW-1185">Reference proteome</keyword>
<dbReference type="GO" id="GO:0016491">
    <property type="term" value="F:oxidoreductase activity"/>
    <property type="evidence" value="ECO:0007669"/>
    <property type="project" value="UniProtKB-KW"/>
</dbReference>
<accession>A0AAE1A5Z3</accession>
<dbReference type="InterPro" id="IPR032857">
    <property type="entry name" value="ALKBH4"/>
</dbReference>
<dbReference type="PROSITE" id="PS51471">
    <property type="entry name" value="FE2OG_OXY"/>
    <property type="match status" value="1"/>
</dbReference>
<evidence type="ECO:0000313" key="4">
    <source>
        <dbReference type="EMBL" id="KAK3781675.1"/>
    </source>
</evidence>
<dbReference type="EMBL" id="JAWDGP010002612">
    <property type="protein sequence ID" value="KAK3781675.1"/>
    <property type="molecule type" value="Genomic_DNA"/>
</dbReference>
<sequence length="341" mass="38455">MAELSLDIDLPKKVSFRSSSPSYDISRPLFQIETTNLKLKSCGCKGIRSCSLCKDFETNPPNFKKEKQKVSVYTFCLVCQRACSTDGDAPFDCQSFSDSAVSKHVMNVSCLEEVQMDSKKTSAQCSHLCQNLINFNGVFVIQNFVTEGEEKALCGAIYCTNFVNSQSGRRKQDFGPKVNFKKKKLKFAAFTGLPSYSQFLYERMKEHKCLADFEPVELCNLEYCSERGAHIDPHFDDSWLWGERLITVNLLSDSTLTFTSDEYPDLEIRVPLPRLSLIVVEGAARHSWKHGISRGDVRERRVAMTFRELSDEFRQGGQRESDGEELLKIALTFKGSAVGGS</sequence>
<evidence type="ECO:0000256" key="2">
    <source>
        <dbReference type="RuleBase" id="RU003682"/>
    </source>
</evidence>
<keyword evidence="2" id="KW-0560">Oxidoreductase</keyword>
<organism evidence="4 5">
    <name type="scientific">Elysia crispata</name>
    <name type="common">lettuce slug</name>
    <dbReference type="NCBI Taxonomy" id="231223"/>
    <lineage>
        <taxon>Eukaryota</taxon>
        <taxon>Metazoa</taxon>
        <taxon>Spiralia</taxon>
        <taxon>Lophotrochozoa</taxon>
        <taxon>Mollusca</taxon>
        <taxon>Gastropoda</taxon>
        <taxon>Heterobranchia</taxon>
        <taxon>Euthyneura</taxon>
        <taxon>Panpulmonata</taxon>
        <taxon>Sacoglossa</taxon>
        <taxon>Placobranchoidea</taxon>
        <taxon>Plakobranchidae</taxon>
        <taxon>Elysia</taxon>
    </lineage>
</organism>
<dbReference type="GO" id="GO:0046872">
    <property type="term" value="F:metal ion binding"/>
    <property type="evidence" value="ECO:0007669"/>
    <property type="project" value="UniProtKB-KW"/>
</dbReference>
<dbReference type="FunFam" id="2.60.120.590:FF:000019">
    <property type="entry name" value="DNA N6-methyl adenine demethylase"/>
    <property type="match status" value="1"/>
</dbReference>
<dbReference type="PANTHER" id="PTHR12463">
    <property type="entry name" value="OXYGENASE-RELATED"/>
    <property type="match status" value="1"/>
</dbReference>
<comment type="caution">
    <text evidence="4">The sequence shown here is derived from an EMBL/GenBank/DDBJ whole genome shotgun (WGS) entry which is preliminary data.</text>
</comment>
<proteinExistence type="inferred from homology"/>
<dbReference type="GO" id="GO:0032451">
    <property type="term" value="F:demethylase activity"/>
    <property type="evidence" value="ECO:0007669"/>
    <property type="project" value="TreeGrafter"/>
</dbReference>
<protein>
    <recommendedName>
        <fullName evidence="3">Fe2OG dioxygenase domain-containing protein</fullName>
    </recommendedName>
</protein>
<dbReference type="AlphaFoldDB" id="A0AAE1A5Z3"/>
<dbReference type="InterPro" id="IPR037151">
    <property type="entry name" value="AlkB-like_sf"/>
</dbReference>
<keyword evidence="2" id="KW-0479">Metal-binding</keyword>
<dbReference type="PANTHER" id="PTHR12463:SF0">
    <property type="entry name" value="ALPHA-KETOGLUTARATE-DEPENDENT DIOXYGENASE ALKB HOMOLOG 4"/>
    <property type="match status" value="1"/>
</dbReference>
<evidence type="ECO:0000256" key="1">
    <source>
        <dbReference type="ARBA" id="ARBA00001954"/>
    </source>
</evidence>
<evidence type="ECO:0000313" key="5">
    <source>
        <dbReference type="Proteomes" id="UP001283361"/>
    </source>
</evidence>
<gene>
    <name evidence="4" type="ORF">RRG08_043586</name>
</gene>